<evidence type="ECO:0000259" key="1">
    <source>
        <dbReference type="Pfam" id="PF14347"/>
    </source>
</evidence>
<proteinExistence type="predicted"/>
<name>A0A1Z4VN51_9GAMM</name>
<protein>
    <recommendedName>
        <fullName evidence="1">DUF4399 domain-containing protein</fullName>
    </recommendedName>
</protein>
<sequence length="121" mass="12933">MLFGATVSAAEPELYFITPVDGATVESPVTVRFGLRNFGVAPAGVEKAGAGHHHLVVDADLPPLDQPIPATEHYIHFGGGQTETSVELEPGKHTLQLLMGDHRHIPHDTPVVSEKITITVK</sequence>
<reference evidence="2 3" key="1">
    <citation type="submission" date="2017-05" db="EMBL/GenBank/DDBJ databases">
        <title>Thiocyanate degradation by Thiohalobacter thiocyanaticus FOKN1.</title>
        <authorList>
            <person name="Oshiki M."/>
            <person name="Fukushima T."/>
            <person name="Kawano S."/>
            <person name="Nakagawa J."/>
        </authorList>
    </citation>
    <scope>NUCLEOTIDE SEQUENCE [LARGE SCALE GENOMIC DNA]</scope>
    <source>
        <strain evidence="2 3">FOKN1</strain>
    </source>
</reference>
<keyword evidence="3" id="KW-1185">Reference proteome</keyword>
<dbReference type="KEGG" id="ttc:FOKN1_0647"/>
<evidence type="ECO:0000313" key="3">
    <source>
        <dbReference type="Proteomes" id="UP000218765"/>
    </source>
</evidence>
<organism evidence="2 3">
    <name type="scientific">Thiohalobacter thiocyanaticus</name>
    <dbReference type="NCBI Taxonomy" id="585455"/>
    <lineage>
        <taxon>Bacteria</taxon>
        <taxon>Pseudomonadati</taxon>
        <taxon>Pseudomonadota</taxon>
        <taxon>Gammaproteobacteria</taxon>
        <taxon>Thiohalobacterales</taxon>
        <taxon>Thiohalobacteraceae</taxon>
        <taxon>Thiohalobacter</taxon>
    </lineage>
</organism>
<gene>
    <name evidence="2" type="ORF">FOKN1_0647</name>
</gene>
<accession>A0A1Z4VN51</accession>
<dbReference type="Pfam" id="PF14347">
    <property type="entry name" value="DUF4399"/>
    <property type="match status" value="1"/>
</dbReference>
<dbReference type="Proteomes" id="UP000218765">
    <property type="component" value="Chromosome"/>
</dbReference>
<feature type="domain" description="DUF4399" evidence="1">
    <location>
        <begin position="31"/>
        <end position="121"/>
    </location>
</feature>
<dbReference type="AlphaFoldDB" id="A0A1Z4VN51"/>
<evidence type="ECO:0000313" key="2">
    <source>
        <dbReference type="EMBL" id="BAZ93049.1"/>
    </source>
</evidence>
<dbReference type="InterPro" id="IPR025512">
    <property type="entry name" value="DUF4399"/>
</dbReference>
<dbReference type="EMBL" id="AP018052">
    <property type="protein sequence ID" value="BAZ93049.1"/>
    <property type="molecule type" value="Genomic_DNA"/>
</dbReference>